<evidence type="ECO:0000313" key="2">
    <source>
        <dbReference type="EnsemblMetazoa" id="ADIR008703-PA"/>
    </source>
</evidence>
<accession>A0A182NM21</accession>
<evidence type="ECO:0000313" key="3">
    <source>
        <dbReference type="Proteomes" id="UP000075884"/>
    </source>
</evidence>
<reference evidence="3" key="1">
    <citation type="submission" date="2013-03" db="EMBL/GenBank/DDBJ databases">
        <title>The Genome Sequence of Anopheles dirus WRAIR2.</title>
        <authorList>
            <consortium name="The Broad Institute Genomics Platform"/>
            <person name="Neafsey D.E."/>
            <person name="Walton C."/>
            <person name="Walker B."/>
            <person name="Young S.K."/>
            <person name="Zeng Q."/>
            <person name="Gargeya S."/>
            <person name="Fitzgerald M."/>
            <person name="Haas B."/>
            <person name="Abouelleil A."/>
            <person name="Allen A.W."/>
            <person name="Alvarado L."/>
            <person name="Arachchi H.M."/>
            <person name="Berlin A.M."/>
            <person name="Chapman S.B."/>
            <person name="Gainer-Dewar J."/>
            <person name="Goldberg J."/>
            <person name="Griggs A."/>
            <person name="Gujja S."/>
            <person name="Hansen M."/>
            <person name="Howarth C."/>
            <person name="Imamovic A."/>
            <person name="Ireland A."/>
            <person name="Larimer J."/>
            <person name="McCowan C."/>
            <person name="Murphy C."/>
            <person name="Pearson M."/>
            <person name="Poon T.W."/>
            <person name="Priest M."/>
            <person name="Roberts A."/>
            <person name="Saif S."/>
            <person name="Shea T."/>
            <person name="Sisk P."/>
            <person name="Sykes S."/>
            <person name="Wortman J."/>
            <person name="Nusbaum C."/>
            <person name="Birren B."/>
        </authorList>
    </citation>
    <scope>NUCLEOTIDE SEQUENCE [LARGE SCALE GENOMIC DNA]</scope>
    <source>
        <strain evidence="3">WRAIR2</strain>
    </source>
</reference>
<sequence>MSETNVIVNSANELLLLANTEVRHVPLKDIAQTSLKGLRRQEGDVELYEFLFANIIHLFEPHEFEQEVSCVLLPELVFFLEKIQAELQTNALSYFFVENLNILLRLAEVLLKLVEYLTAQAEEQCQLLRSIVIFPEYLLRCYTIVRKNYVSMAHEPQALDAMKALYAVCKKMLMAFLDLLCPRESSRRGSYFRSMDHEVELECLEKVCTLLASASNEISPIDSLLASDIWKAIVKLCTEHAEQLITCNQTAWLCETITILNTGIDTSLSDMRAKNEPSKQSTIALKLNAFFLRVMLKLLTLSKQHVSEDVFASIISTLLQVKASLGSKTLCSELLAGIEQYLHIGYMAIVESSCRIESFAKALTKYECKTPEEVHSFYPLTMHIISQMVSNANDTSLLSLYCYRNNLLQQVCNLLKRSNSFLYHDATLYKKLLVHCAGVVLMGVRCGKDRTAQKTIEETLVHMILQEHYYTALLGIDLWSIFVRYHSTQLMYAYFLFWKKCNDQYAIFTTRPTQVYVRQLLRNLYIFLPVTHKEKLLDTFPVSDRANDRLWAALEPGLCDGNGMDETRRKQFASCLEKRLCSGMKALQRDPENVDSFYDVLGVLAITGVTSKTIEISSETFWNSQLEWNAAIKAYSTGSIFDCLERNSARITLGCLLNSTNASALSEARSYVKYQIAKLLRIANLPATAQDLLEMLLKDNVPLVAAIALHSLYKLKEKKCPIAHKILCKQPKLQSQLLRWQNITTTRLPPLRSSCTLTAITHQCQQIESTESSESLGDLTLAINNKIDELFPDDDDDDIEDIDVNMFTDGGALAAKKRKFDATTERDGEQVNPTQCLSELQNATTQLGRYVEKQSLQAPEKAQLQRIISSLTNALDRPHTDGTIVTVASNSVPRSIESVTYRKCSVEPKLVCTGTGSLPQKRPSSAENTLLPSRSSTKSSVQFAELPLRADPTWNWSNFTRSVNPLGAWKMYWQSCTTRADILPRVVVNDSVLYEIIAWLLPLIEMAGACPVRLPHSSASRLSWFTSSPRNTSTVSK</sequence>
<dbReference type="AlphaFoldDB" id="A0A182NM21"/>
<reference evidence="2" key="2">
    <citation type="submission" date="2020-05" db="UniProtKB">
        <authorList>
            <consortium name="EnsemblMetazoa"/>
        </authorList>
    </citation>
    <scope>IDENTIFICATION</scope>
    <source>
        <strain evidence="2">WRAIR2</strain>
    </source>
</reference>
<dbReference type="VEuPathDB" id="VectorBase:ADIR008703"/>
<feature type="region of interest" description="Disordered" evidence="1">
    <location>
        <begin position="915"/>
        <end position="934"/>
    </location>
</feature>
<organism evidence="2 3">
    <name type="scientific">Anopheles dirus</name>
    <dbReference type="NCBI Taxonomy" id="7168"/>
    <lineage>
        <taxon>Eukaryota</taxon>
        <taxon>Metazoa</taxon>
        <taxon>Ecdysozoa</taxon>
        <taxon>Arthropoda</taxon>
        <taxon>Hexapoda</taxon>
        <taxon>Insecta</taxon>
        <taxon>Pterygota</taxon>
        <taxon>Neoptera</taxon>
        <taxon>Endopterygota</taxon>
        <taxon>Diptera</taxon>
        <taxon>Nematocera</taxon>
        <taxon>Culicoidea</taxon>
        <taxon>Culicidae</taxon>
        <taxon>Anophelinae</taxon>
        <taxon>Anopheles</taxon>
    </lineage>
</organism>
<proteinExistence type="predicted"/>
<evidence type="ECO:0000256" key="1">
    <source>
        <dbReference type="SAM" id="MobiDB-lite"/>
    </source>
</evidence>
<dbReference type="EnsemblMetazoa" id="ADIR008703-RA">
    <property type="protein sequence ID" value="ADIR008703-PA"/>
    <property type="gene ID" value="ADIR008703"/>
</dbReference>
<dbReference type="InterPro" id="IPR027902">
    <property type="entry name" value="DUF4487"/>
</dbReference>
<name>A0A182NM21_9DIPT</name>
<dbReference type="PANTHER" id="PTHR16071:SF2">
    <property type="entry name" value="FIGNL1-INTERACTING REGULATOR OF RECOMBINATION AND MITOSIS"/>
    <property type="match status" value="1"/>
</dbReference>
<protein>
    <submittedName>
        <fullName evidence="2">Uncharacterized protein</fullName>
    </submittedName>
</protein>
<dbReference type="PANTHER" id="PTHR16071">
    <property type="entry name" value="CHROMOSOME 1 OPEN READING FRAME 112"/>
    <property type="match status" value="1"/>
</dbReference>
<keyword evidence="3" id="KW-1185">Reference proteome</keyword>
<dbReference type="Proteomes" id="UP000075884">
    <property type="component" value="Unassembled WGS sequence"/>
</dbReference>